<evidence type="ECO:0000313" key="2">
    <source>
        <dbReference type="EMBL" id="PKU75016.1"/>
    </source>
</evidence>
<dbReference type="Pfam" id="PF10354">
    <property type="entry name" value="BMT5-like"/>
    <property type="match status" value="1"/>
</dbReference>
<dbReference type="EMBL" id="KZ502651">
    <property type="protein sequence ID" value="PKU75016.1"/>
    <property type="molecule type" value="Genomic_DNA"/>
</dbReference>
<gene>
    <name evidence="2" type="ORF">MA16_Dca019944</name>
</gene>
<dbReference type="GO" id="GO:0070042">
    <property type="term" value="F:rRNA (uridine-N3-)-methyltransferase activity"/>
    <property type="evidence" value="ECO:0007669"/>
    <property type="project" value="InterPro"/>
</dbReference>
<dbReference type="GO" id="GO:0070475">
    <property type="term" value="P:rRNA base methylation"/>
    <property type="evidence" value="ECO:0007669"/>
    <property type="project" value="InterPro"/>
</dbReference>
<evidence type="ECO:0000259" key="1">
    <source>
        <dbReference type="Pfam" id="PF10354"/>
    </source>
</evidence>
<protein>
    <recommendedName>
        <fullName evidence="1">25S rRNA (uridine-N(3))-methyltransferase BMT5-like domain-containing protein</fullName>
    </recommendedName>
</protein>
<dbReference type="InterPro" id="IPR019446">
    <property type="entry name" value="BMT5-like"/>
</dbReference>
<feature type="domain" description="25S rRNA (uridine-N(3))-methyltransferase BMT5-like" evidence="1">
    <location>
        <begin position="37"/>
        <end position="70"/>
    </location>
</feature>
<evidence type="ECO:0000313" key="3">
    <source>
        <dbReference type="Proteomes" id="UP000233837"/>
    </source>
</evidence>
<proteinExistence type="predicted"/>
<name>A0A2I0WH72_9ASPA</name>
<accession>A0A2I0WH72</accession>
<dbReference type="Proteomes" id="UP000233837">
    <property type="component" value="Unassembled WGS sequence"/>
</dbReference>
<dbReference type="AlphaFoldDB" id="A0A2I0WH72"/>
<reference evidence="2 3" key="1">
    <citation type="journal article" date="2016" name="Sci. Rep.">
        <title>The Dendrobium catenatum Lindl. genome sequence provides insights into polysaccharide synthase, floral development and adaptive evolution.</title>
        <authorList>
            <person name="Zhang G.Q."/>
            <person name="Xu Q."/>
            <person name="Bian C."/>
            <person name="Tsai W.C."/>
            <person name="Yeh C.M."/>
            <person name="Liu K.W."/>
            <person name="Yoshida K."/>
            <person name="Zhang L.S."/>
            <person name="Chang S.B."/>
            <person name="Chen F."/>
            <person name="Shi Y."/>
            <person name="Su Y.Y."/>
            <person name="Zhang Y.Q."/>
            <person name="Chen L.J."/>
            <person name="Yin Y."/>
            <person name="Lin M."/>
            <person name="Huang H."/>
            <person name="Deng H."/>
            <person name="Wang Z.W."/>
            <person name="Zhu S.L."/>
            <person name="Zhao X."/>
            <person name="Deng C."/>
            <person name="Niu S.C."/>
            <person name="Huang J."/>
            <person name="Wang M."/>
            <person name="Liu G.H."/>
            <person name="Yang H.J."/>
            <person name="Xiao X.J."/>
            <person name="Hsiao Y.Y."/>
            <person name="Wu W.L."/>
            <person name="Chen Y.Y."/>
            <person name="Mitsuda N."/>
            <person name="Ohme-Takagi M."/>
            <person name="Luo Y.B."/>
            <person name="Van de Peer Y."/>
            <person name="Liu Z.J."/>
        </authorList>
    </citation>
    <scope>NUCLEOTIDE SEQUENCE [LARGE SCALE GENOMIC DNA]</scope>
    <source>
        <tissue evidence="2">The whole plant</tissue>
    </source>
</reference>
<organism evidence="2 3">
    <name type="scientific">Dendrobium catenatum</name>
    <dbReference type="NCBI Taxonomy" id="906689"/>
    <lineage>
        <taxon>Eukaryota</taxon>
        <taxon>Viridiplantae</taxon>
        <taxon>Streptophyta</taxon>
        <taxon>Embryophyta</taxon>
        <taxon>Tracheophyta</taxon>
        <taxon>Spermatophyta</taxon>
        <taxon>Magnoliopsida</taxon>
        <taxon>Liliopsida</taxon>
        <taxon>Asparagales</taxon>
        <taxon>Orchidaceae</taxon>
        <taxon>Epidendroideae</taxon>
        <taxon>Malaxideae</taxon>
        <taxon>Dendrobiinae</taxon>
        <taxon>Dendrobium</taxon>
    </lineage>
</organism>
<sequence length="78" mass="8346">MGEAAASLEAAAAISLESGEEKREIWIKHYSSSHRILLVGEGDFSFSACIARAFGSAKNMIATSYDNLGEMPVALDHD</sequence>
<keyword evidence="3" id="KW-1185">Reference proteome</keyword>
<reference evidence="2 3" key="2">
    <citation type="journal article" date="2017" name="Nature">
        <title>The Apostasia genome and the evolution of orchids.</title>
        <authorList>
            <person name="Zhang G.Q."/>
            <person name="Liu K.W."/>
            <person name="Li Z."/>
            <person name="Lohaus R."/>
            <person name="Hsiao Y.Y."/>
            <person name="Niu S.C."/>
            <person name="Wang J.Y."/>
            <person name="Lin Y.C."/>
            <person name="Xu Q."/>
            <person name="Chen L.J."/>
            <person name="Yoshida K."/>
            <person name="Fujiwara S."/>
            <person name="Wang Z.W."/>
            <person name="Zhang Y.Q."/>
            <person name="Mitsuda N."/>
            <person name="Wang M."/>
            <person name="Liu G.H."/>
            <person name="Pecoraro L."/>
            <person name="Huang H.X."/>
            <person name="Xiao X.J."/>
            <person name="Lin M."/>
            <person name="Wu X.Y."/>
            <person name="Wu W.L."/>
            <person name="Chen Y.Y."/>
            <person name="Chang S.B."/>
            <person name="Sakamoto S."/>
            <person name="Ohme-Takagi M."/>
            <person name="Yagi M."/>
            <person name="Zeng S.J."/>
            <person name="Shen C.Y."/>
            <person name="Yeh C.M."/>
            <person name="Luo Y.B."/>
            <person name="Tsai W.C."/>
            <person name="Van de Peer Y."/>
            <person name="Liu Z.J."/>
        </authorList>
    </citation>
    <scope>NUCLEOTIDE SEQUENCE [LARGE SCALE GENOMIC DNA]</scope>
    <source>
        <tissue evidence="2">The whole plant</tissue>
    </source>
</reference>